<feature type="domain" description="ABC transporter" evidence="4">
    <location>
        <begin position="10"/>
        <end position="231"/>
    </location>
</feature>
<dbReference type="eggNOG" id="COG1136">
    <property type="taxonomic scope" value="Bacteria"/>
</dbReference>
<dbReference type="GO" id="GO:0016887">
    <property type="term" value="F:ATP hydrolysis activity"/>
    <property type="evidence" value="ECO:0007669"/>
    <property type="project" value="InterPro"/>
</dbReference>
<reference evidence="5 6" key="1">
    <citation type="submission" date="2013-04" db="EMBL/GenBank/DDBJ databases">
        <title>The Genome Sequence of Treponema maltophilum ATCC 51939.</title>
        <authorList>
            <consortium name="The Broad Institute Genomics Platform"/>
            <person name="Earl A."/>
            <person name="Ward D."/>
            <person name="Feldgarden M."/>
            <person name="Gevers D."/>
            <person name="Leonetti C."/>
            <person name="Blanton J.M."/>
            <person name="Dewhirst F.E."/>
            <person name="Izard J."/>
            <person name="Walker B."/>
            <person name="Young S."/>
            <person name="Zeng Q."/>
            <person name="Gargeya S."/>
            <person name="Fitzgerald M."/>
            <person name="Haas B."/>
            <person name="Abouelleil A."/>
            <person name="Allen A.W."/>
            <person name="Alvarado L."/>
            <person name="Arachchi H.M."/>
            <person name="Berlin A.M."/>
            <person name="Chapman S.B."/>
            <person name="Gainer-Dewar J."/>
            <person name="Goldberg J."/>
            <person name="Griggs A."/>
            <person name="Gujja S."/>
            <person name="Hansen M."/>
            <person name="Howarth C."/>
            <person name="Imamovic A."/>
            <person name="Ireland A."/>
            <person name="Larimer J."/>
            <person name="McCowan C."/>
            <person name="Murphy C."/>
            <person name="Pearson M."/>
            <person name="Poon T.W."/>
            <person name="Priest M."/>
            <person name="Roberts A."/>
            <person name="Saif S."/>
            <person name="Shea T."/>
            <person name="Sisk P."/>
            <person name="Sykes S."/>
            <person name="Wortman J."/>
            <person name="Nusbaum C."/>
            <person name="Birren B."/>
        </authorList>
    </citation>
    <scope>NUCLEOTIDE SEQUENCE [LARGE SCALE GENOMIC DNA]</scope>
    <source>
        <strain evidence="5 6">ATCC 51939</strain>
    </source>
</reference>
<dbReference type="GO" id="GO:0022857">
    <property type="term" value="F:transmembrane transporter activity"/>
    <property type="evidence" value="ECO:0007669"/>
    <property type="project" value="TreeGrafter"/>
</dbReference>
<accession>S3JYC1</accession>
<dbReference type="SMART" id="SM00382">
    <property type="entry name" value="AAA"/>
    <property type="match status" value="1"/>
</dbReference>
<dbReference type="HOGENOM" id="CLU_000604_1_22_12"/>
<organism evidence="5 6">
    <name type="scientific">Treponema maltophilum ATCC 51939</name>
    <dbReference type="NCBI Taxonomy" id="1125699"/>
    <lineage>
        <taxon>Bacteria</taxon>
        <taxon>Pseudomonadati</taxon>
        <taxon>Spirochaetota</taxon>
        <taxon>Spirochaetia</taxon>
        <taxon>Spirochaetales</taxon>
        <taxon>Treponemataceae</taxon>
        <taxon>Treponema</taxon>
    </lineage>
</organism>
<dbReference type="Proteomes" id="UP000014541">
    <property type="component" value="Unassembled WGS sequence"/>
</dbReference>
<evidence type="ECO:0000256" key="2">
    <source>
        <dbReference type="ARBA" id="ARBA00022741"/>
    </source>
</evidence>
<protein>
    <recommendedName>
        <fullName evidence="4">ABC transporter domain-containing protein</fullName>
    </recommendedName>
</protein>
<dbReference type="PATRIC" id="fig|1125699.3.peg.1346"/>
<dbReference type="Pfam" id="PF00005">
    <property type="entry name" value="ABC_tran"/>
    <property type="match status" value="1"/>
</dbReference>
<dbReference type="InterPro" id="IPR003593">
    <property type="entry name" value="AAA+_ATPase"/>
</dbReference>
<dbReference type="STRING" id="1125699.HMPREF9194_01332"/>
<dbReference type="PANTHER" id="PTHR24220">
    <property type="entry name" value="IMPORT ATP-BINDING PROTEIN"/>
    <property type="match status" value="1"/>
</dbReference>
<dbReference type="InterPro" id="IPR027417">
    <property type="entry name" value="P-loop_NTPase"/>
</dbReference>
<dbReference type="SUPFAM" id="SSF52540">
    <property type="entry name" value="P-loop containing nucleoside triphosphate hydrolases"/>
    <property type="match status" value="1"/>
</dbReference>
<dbReference type="RefSeq" id="WP_016525614.1">
    <property type="nucleotide sequence ID" value="NZ_KE332518.1"/>
</dbReference>
<dbReference type="AlphaFoldDB" id="S3JYC1"/>
<name>S3JYC1_TREMA</name>
<dbReference type="GO" id="GO:0005886">
    <property type="term" value="C:plasma membrane"/>
    <property type="evidence" value="ECO:0007669"/>
    <property type="project" value="TreeGrafter"/>
</dbReference>
<evidence type="ECO:0000259" key="4">
    <source>
        <dbReference type="PROSITE" id="PS50893"/>
    </source>
</evidence>
<keyword evidence="6" id="KW-1185">Reference proteome</keyword>
<dbReference type="EMBL" id="ATFF01000006">
    <property type="protein sequence ID" value="EPF31003.1"/>
    <property type="molecule type" value="Genomic_DNA"/>
</dbReference>
<sequence length="231" mass="25342">MNDTAENNLIRIENLTKIYSGAGEKLTVFSDVNVNLKRGSKTVILGESGSGKSTLLNIIGALDNASGGKVQVGPYEVTSLDEENAALYRADFLGLIFQFHYLLKDFTALENVFLPLYMKGVPKKEARLRAERLLCDVGLEKRMHHLPSELSGGERQRAAVARSLIADPELILADEPTGNLDPENAHLVGKLLFSVVEKYGKTLIMATHDLSLTSGADQCLRIKQGRLVYDL</sequence>
<dbReference type="PROSITE" id="PS00211">
    <property type="entry name" value="ABC_TRANSPORTER_1"/>
    <property type="match status" value="1"/>
</dbReference>
<dbReference type="CDD" id="cd03255">
    <property type="entry name" value="ABC_MJ0796_LolCDE_FtsE"/>
    <property type="match status" value="1"/>
</dbReference>
<dbReference type="Gene3D" id="3.40.50.300">
    <property type="entry name" value="P-loop containing nucleotide triphosphate hydrolases"/>
    <property type="match status" value="1"/>
</dbReference>
<dbReference type="InterPro" id="IPR003439">
    <property type="entry name" value="ABC_transporter-like_ATP-bd"/>
</dbReference>
<evidence type="ECO:0000256" key="1">
    <source>
        <dbReference type="ARBA" id="ARBA00022448"/>
    </source>
</evidence>
<evidence type="ECO:0000313" key="5">
    <source>
        <dbReference type="EMBL" id="EPF31003.1"/>
    </source>
</evidence>
<evidence type="ECO:0000313" key="6">
    <source>
        <dbReference type="Proteomes" id="UP000014541"/>
    </source>
</evidence>
<keyword evidence="3" id="KW-0067">ATP-binding</keyword>
<gene>
    <name evidence="5" type="ORF">HMPREF9194_01332</name>
</gene>
<keyword evidence="2" id="KW-0547">Nucleotide-binding</keyword>
<dbReference type="GO" id="GO:0005524">
    <property type="term" value="F:ATP binding"/>
    <property type="evidence" value="ECO:0007669"/>
    <property type="project" value="UniProtKB-KW"/>
</dbReference>
<dbReference type="PROSITE" id="PS50893">
    <property type="entry name" value="ABC_TRANSPORTER_2"/>
    <property type="match status" value="1"/>
</dbReference>
<comment type="caution">
    <text evidence="5">The sequence shown here is derived from an EMBL/GenBank/DDBJ whole genome shotgun (WGS) entry which is preliminary data.</text>
</comment>
<evidence type="ECO:0000256" key="3">
    <source>
        <dbReference type="ARBA" id="ARBA00022840"/>
    </source>
</evidence>
<keyword evidence="1" id="KW-0813">Transport</keyword>
<dbReference type="InterPro" id="IPR017911">
    <property type="entry name" value="MacB-like_ATP-bd"/>
</dbReference>
<dbReference type="OrthoDB" id="9805538at2"/>
<proteinExistence type="predicted"/>
<dbReference type="InterPro" id="IPR017871">
    <property type="entry name" value="ABC_transporter-like_CS"/>
</dbReference>
<dbReference type="InterPro" id="IPR015854">
    <property type="entry name" value="ABC_transpr_LolD-like"/>
</dbReference>